<dbReference type="InterPro" id="IPR004839">
    <property type="entry name" value="Aminotransferase_I/II_large"/>
</dbReference>
<feature type="compositionally biased region" description="Basic and acidic residues" evidence="6">
    <location>
        <begin position="1"/>
        <end position="10"/>
    </location>
</feature>
<keyword evidence="9" id="KW-1185">Reference proteome</keyword>
<dbReference type="STRING" id="1123367.GCA_000621305_00652"/>
<dbReference type="CDD" id="cd00609">
    <property type="entry name" value="AAT_like"/>
    <property type="match status" value="1"/>
</dbReference>
<gene>
    <name evidence="8" type="ORF">C666_06395</name>
</gene>
<dbReference type="InterPro" id="IPR051798">
    <property type="entry name" value="Class-II_PLP-Dep_Aminotrans"/>
</dbReference>
<dbReference type="AlphaFoldDB" id="N6YD32"/>
<dbReference type="EMBL" id="AMXE01000015">
    <property type="protein sequence ID" value="ENO89405.1"/>
    <property type="molecule type" value="Genomic_DNA"/>
</dbReference>
<dbReference type="Gene3D" id="3.90.1150.10">
    <property type="entry name" value="Aspartate Aminotransferase, domain 1"/>
    <property type="match status" value="1"/>
</dbReference>
<dbReference type="Pfam" id="PF00155">
    <property type="entry name" value="Aminotran_1_2"/>
    <property type="match status" value="1"/>
</dbReference>
<proteinExistence type="inferred from homology"/>
<dbReference type="PANTHER" id="PTHR43525:SF1">
    <property type="entry name" value="PROTEIN MALY"/>
    <property type="match status" value="1"/>
</dbReference>
<dbReference type="NCBIfam" id="TIGR04350">
    <property type="entry name" value="C_S_lyase_PatB"/>
    <property type="match status" value="1"/>
</dbReference>
<feature type="region of interest" description="Disordered" evidence="6">
    <location>
        <begin position="1"/>
        <end position="20"/>
    </location>
</feature>
<organism evidence="8 9">
    <name type="scientific">Thauera linaloolentis (strain DSM 12138 / JCM 21573 / CCUG 41526 / CIP 105981 / IAM 15112 / NBRC 102519 / 47Lol)</name>
    <dbReference type="NCBI Taxonomy" id="1123367"/>
    <lineage>
        <taxon>Bacteria</taxon>
        <taxon>Pseudomonadati</taxon>
        <taxon>Pseudomonadota</taxon>
        <taxon>Betaproteobacteria</taxon>
        <taxon>Rhodocyclales</taxon>
        <taxon>Zoogloeaceae</taxon>
        <taxon>Thauera</taxon>
    </lineage>
</organism>
<dbReference type="Proteomes" id="UP000013232">
    <property type="component" value="Unassembled WGS sequence"/>
</dbReference>
<evidence type="ECO:0000256" key="6">
    <source>
        <dbReference type="SAM" id="MobiDB-lite"/>
    </source>
</evidence>
<keyword evidence="8" id="KW-0032">Aminotransferase</keyword>
<dbReference type="InterPro" id="IPR015422">
    <property type="entry name" value="PyrdxlP-dep_Trfase_small"/>
</dbReference>
<evidence type="ECO:0000256" key="3">
    <source>
        <dbReference type="ARBA" id="ARBA00022898"/>
    </source>
</evidence>
<sequence>MRDNAGHVPDRLPTMNAPDHSAAPFDFDRIIDRRRLPGEKWGRYAGRDVLPLWVADMDFAAPPAVIEALHQRIDHGVFGYTDAWPALEEAVTEGLLRDHGWTVEPDWLVWLPGVVTGFNLACMLAGEPGDGVLTAAPVYPPFLSAPANTGRVLQRCELVLRDGRWQWDWDALERAADARSRMLLLCSPHNPVGRVFDADELRRLADFAARRDLLICSDEIHCGLVLDDGRPHRPIAALNVDMARRTITLMAPSKTWNIPALYCAFAVIPDAALRRRYRHAMRGVVPHANVLGMAAAEAAYRDGGPWRAALLDYLRGNRARVLEAVAAMPGLETTSPEATYLAWIDCRGLMAARGIDDPAAFFEAAGVGLSDGRPFGAPGWLRLNFGCPRATLDEALRRMAAALAGAQEK</sequence>
<evidence type="ECO:0000313" key="8">
    <source>
        <dbReference type="EMBL" id="ENO89405.1"/>
    </source>
</evidence>
<dbReference type="InterPro" id="IPR015421">
    <property type="entry name" value="PyrdxlP-dep_Trfase_major"/>
</dbReference>
<evidence type="ECO:0000313" key="9">
    <source>
        <dbReference type="Proteomes" id="UP000013232"/>
    </source>
</evidence>
<comment type="cofactor">
    <cofactor evidence="1">
        <name>pyridoxal 5'-phosphate</name>
        <dbReference type="ChEBI" id="CHEBI:597326"/>
    </cofactor>
</comment>
<keyword evidence="3" id="KW-0663">Pyridoxal phosphate</keyword>
<evidence type="ECO:0000259" key="7">
    <source>
        <dbReference type="Pfam" id="PF00155"/>
    </source>
</evidence>
<keyword evidence="8" id="KW-0808">Transferase</keyword>
<evidence type="ECO:0000256" key="5">
    <source>
        <dbReference type="ARBA" id="ARBA00037974"/>
    </source>
</evidence>
<dbReference type="EC" id="4.4.1.13" evidence="2"/>
<evidence type="ECO:0000256" key="2">
    <source>
        <dbReference type="ARBA" id="ARBA00012224"/>
    </source>
</evidence>
<comment type="similarity">
    <text evidence="5">Belongs to the class-II pyridoxal-phosphate-dependent aminotransferase family. MalY/PatB cystathionine beta-lyase subfamily.</text>
</comment>
<protein>
    <recommendedName>
        <fullName evidence="2">cysteine-S-conjugate beta-lyase</fullName>
        <ecNumber evidence="2">4.4.1.13</ecNumber>
    </recommendedName>
</protein>
<dbReference type="GO" id="GO:0047804">
    <property type="term" value="F:cysteine-S-conjugate beta-lyase activity"/>
    <property type="evidence" value="ECO:0007669"/>
    <property type="project" value="UniProtKB-EC"/>
</dbReference>
<evidence type="ECO:0000256" key="4">
    <source>
        <dbReference type="ARBA" id="ARBA00023239"/>
    </source>
</evidence>
<dbReference type="GO" id="GO:0030170">
    <property type="term" value="F:pyridoxal phosphate binding"/>
    <property type="evidence" value="ECO:0007669"/>
    <property type="project" value="InterPro"/>
</dbReference>
<dbReference type="PANTHER" id="PTHR43525">
    <property type="entry name" value="PROTEIN MALY"/>
    <property type="match status" value="1"/>
</dbReference>
<dbReference type="eggNOG" id="COG1168">
    <property type="taxonomic scope" value="Bacteria"/>
</dbReference>
<name>N6YD32_THAL4</name>
<dbReference type="InterPro" id="IPR027619">
    <property type="entry name" value="C-S_lyase_PatB-like"/>
</dbReference>
<dbReference type="GO" id="GO:0008483">
    <property type="term" value="F:transaminase activity"/>
    <property type="evidence" value="ECO:0007669"/>
    <property type="project" value="UniProtKB-KW"/>
</dbReference>
<dbReference type="Gene3D" id="3.40.640.10">
    <property type="entry name" value="Type I PLP-dependent aspartate aminotransferase-like (Major domain)"/>
    <property type="match status" value="1"/>
</dbReference>
<comment type="caution">
    <text evidence="8">The sequence shown here is derived from an EMBL/GenBank/DDBJ whole genome shotgun (WGS) entry which is preliminary data.</text>
</comment>
<accession>N6YD32</accession>
<dbReference type="SUPFAM" id="SSF53383">
    <property type="entry name" value="PLP-dependent transferases"/>
    <property type="match status" value="1"/>
</dbReference>
<dbReference type="InterPro" id="IPR015424">
    <property type="entry name" value="PyrdxlP-dep_Trfase"/>
</dbReference>
<keyword evidence="4" id="KW-0456">Lyase</keyword>
<reference evidence="8 9" key="1">
    <citation type="submission" date="2012-09" db="EMBL/GenBank/DDBJ databases">
        <title>Draft Genome Sequences of 6 Strains from Genus Thauera.</title>
        <authorList>
            <person name="Liu B."/>
            <person name="Shapleigh J.P."/>
            <person name="Frostegard A.H."/>
        </authorList>
    </citation>
    <scope>NUCLEOTIDE SEQUENCE [LARGE SCALE GENOMIC DNA]</scope>
    <source>
        <strain evidence="9">47Lol / DSM 12138</strain>
    </source>
</reference>
<feature type="domain" description="Aminotransferase class I/classII large" evidence="7">
    <location>
        <begin position="48"/>
        <end position="398"/>
    </location>
</feature>
<evidence type="ECO:0000256" key="1">
    <source>
        <dbReference type="ARBA" id="ARBA00001933"/>
    </source>
</evidence>